<evidence type="ECO:0000256" key="1">
    <source>
        <dbReference type="ARBA" id="ARBA00000085"/>
    </source>
</evidence>
<dbReference type="EC" id="2.7.13.3" evidence="3"/>
<evidence type="ECO:0000256" key="10">
    <source>
        <dbReference type="ARBA" id="ARBA00022840"/>
    </source>
</evidence>
<dbReference type="PANTHER" id="PTHR45339:SF1">
    <property type="entry name" value="HYBRID SIGNAL TRANSDUCTION HISTIDINE KINASE J"/>
    <property type="match status" value="1"/>
</dbReference>
<dbReference type="PROSITE" id="PS50110">
    <property type="entry name" value="RESPONSE_REGULATORY"/>
    <property type="match status" value="2"/>
</dbReference>
<dbReference type="EMBL" id="CP065053">
    <property type="protein sequence ID" value="QPI48619.1"/>
    <property type="molecule type" value="Genomic_DNA"/>
</dbReference>
<dbReference type="SUPFAM" id="SSF103190">
    <property type="entry name" value="Sensory domain-like"/>
    <property type="match status" value="1"/>
</dbReference>
<dbReference type="Gene3D" id="3.30.565.10">
    <property type="entry name" value="Histidine kinase-like ATPase, C-terminal domain"/>
    <property type="match status" value="1"/>
</dbReference>
<dbReference type="Gene3D" id="3.40.50.2300">
    <property type="match status" value="2"/>
</dbReference>
<dbReference type="InterPro" id="IPR003594">
    <property type="entry name" value="HATPase_dom"/>
</dbReference>
<keyword evidence="13 16" id="KW-0472">Membrane</keyword>
<dbReference type="Pfam" id="PF13426">
    <property type="entry name" value="PAS_9"/>
    <property type="match status" value="1"/>
</dbReference>
<dbReference type="InterPro" id="IPR008207">
    <property type="entry name" value="Sig_transdc_His_kin_Hpt_dom"/>
</dbReference>
<evidence type="ECO:0000259" key="21">
    <source>
        <dbReference type="PROSITE" id="PS50894"/>
    </source>
</evidence>
<dbReference type="Pfam" id="PF02518">
    <property type="entry name" value="HATPase_c"/>
    <property type="match status" value="1"/>
</dbReference>
<evidence type="ECO:0000259" key="19">
    <source>
        <dbReference type="PROSITE" id="PS50112"/>
    </source>
</evidence>
<evidence type="ECO:0000256" key="13">
    <source>
        <dbReference type="ARBA" id="ARBA00023136"/>
    </source>
</evidence>
<feature type="modified residue" description="4-aspartylphosphate" evidence="15">
    <location>
        <position position="1297"/>
    </location>
</feature>
<dbReference type="RefSeq" id="WP_206088226.1">
    <property type="nucleotide sequence ID" value="NZ_CP065053.1"/>
</dbReference>
<dbReference type="InterPro" id="IPR003661">
    <property type="entry name" value="HisK_dim/P_dom"/>
</dbReference>
<dbReference type="InterPro" id="IPR035965">
    <property type="entry name" value="PAS-like_dom_sf"/>
</dbReference>
<dbReference type="InterPro" id="IPR036890">
    <property type="entry name" value="HATPase_C_sf"/>
</dbReference>
<dbReference type="PROSITE" id="PS50109">
    <property type="entry name" value="HIS_KIN"/>
    <property type="match status" value="1"/>
</dbReference>
<dbReference type="CDD" id="cd16922">
    <property type="entry name" value="HATPase_EvgS-ArcB-TorS-like"/>
    <property type="match status" value="1"/>
</dbReference>
<evidence type="ECO:0000256" key="11">
    <source>
        <dbReference type="ARBA" id="ARBA00022989"/>
    </source>
</evidence>
<dbReference type="Pfam" id="PF00989">
    <property type="entry name" value="PAS"/>
    <property type="match status" value="1"/>
</dbReference>
<dbReference type="SMART" id="SM00091">
    <property type="entry name" value="PAS"/>
    <property type="match status" value="5"/>
</dbReference>
<evidence type="ECO:0000256" key="15">
    <source>
        <dbReference type="PROSITE-ProRule" id="PRU00169"/>
    </source>
</evidence>
<feature type="domain" description="Response regulatory" evidence="18">
    <location>
        <begin position="1244"/>
        <end position="1367"/>
    </location>
</feature>
<feature type="domain" description="HPt" evidence="21">
    <location>
        <begin position="1544"/>
        <end position="1641"/>
    </location>
</feature>
<feature type="modified residue" description="4-aspartylphosphate" evidence="15">
    <location>
        <position position="1442"/>
    </location>
</feature>
<keyword evidence="23" id="KW-1185">Reference proteome</keyword>
<dbReference type="InterPro" id="IPR013767">
    <property type="entry name" value="PAS_fold"/>
</dbReference>
<dbReference type="Pfam" id="PF08447">
    <property type="entry name" value="PAS_3"/>
    <property type="match status" value="2"/>
</dbReference>
<dbReference type="PROSITE" id="PS50894">
    <property type="entry name" value="HPT"/>
    <property type="match status" value="1"/>
</dbReference>
<dbReference type="PROSITE" id="PS50113">
    <property type="entry name" value="PAC"/>
    <property type="match status" value="5"/>
</dbReference>
<feature type="domain" description="PAC" evidence="20">
    <location>
        <begin position="671"/>
        <end position="722"/>
    </location>
</feature>
<dbReference type="CDD" id="cd17546">
    <property type="entry name" value="REC_hyHK_CKI1_RcsC-like"/>
    <property type="match status" value="2"/>
</dbReference>
<dbReference type="SUPFAM" id="SSF47384">
    <property type="entry name" value="Homodimeric domain of signal transducing histidine kinase"/>
    <property type="match status" value="1"/>
</dbReference>
<feature type="modified residue" description="Phosphohistidine" evidence="14">
    <location>
        <position position="1583"/>
    </location>
</feature>
<dbReference type="InterPro" id="IPR013655">
    <property type="entry name" value="PAS_fold_3"/>
</dbReference>
<dbReference type="InterPro" id="IPR011006">
    <property type="entry name" value="CheY-like_superfamily"/>
</dbReference>
<keyword evidence="9" id="KW-0418">Kinase</keyword>
<feature type="domain" description="PAS" evidence="19">
    <location>
        <begin position="312"/>
        <end position="365"/>
    </location>
</feature>
<dbReference type="InterPro" id="IPR013656">
    <property type="entry name" value="PAS_4"/>
</dbReference>
<dbReference type="InterPro" id="IPR036097">
    <property type="entry name" value="HisK_dim/P_sf"/>
</dbReference>
<feature type="domain" description="PAC" evidence="20">
    <location>
        <begin position="934"/>
        <end position="986"/>
    </location>
</feature>
<keyword evidence="5 15" id="KW-0597">Phosphoprotein</keyword>
<evidence type="ECO:0000256" key="7">
    <source>
        <dbReference type="ARBA" id="ARBA00022692"/>
    </source>
</evidence>
<evidence type="ECO:0000259" key="20">
    <source>
        <dbReference type="PROSITE" id="PS50113"/>
    </source>
</evidence>
<dbReference type="Proteomes" id="UP000662888">
    <property type="component" value="Chromosome"/>
</dbReference>
<sequence>MEASSGLRAATLSRDIDRLRLDVRFLAKLPPVQGIMRAIGNGGYDAAEKTPGALWKTSLEAIFSSYIETNPDLTQVRFIGVADNGLELVRVDRRNNNIVVVPVNQLQPKGDRDYFQAVLQLAPGQVHVSDLNLNREHGHIEFPYVRTLRTSTPVFAPDGTLFGMIVINLDMQSAFAELAGNSSKNIHVYLTNAQGDYVLNPEAGHTFGFDLGQRWRWQDEHQLLSAAAGQPRAMQVFSAADGLEHVVQRTIALDERDPHRFLTLTLVQSDAVIAGMVASTELIVLGIILGGIVIASIIAFVFVRLKTAAGEKRAELAAIVESSHDAIIGKTLQGKVTSWNHGAEEMFGYSSAEATGQLLASLIIPLEFREQEVDILARMGRGERIDNLITTRHRKDGTKIDVSVMVSPIRNDRGLVTGAAKTVRDISAQKAIETEILTLNATLEQQVSDRTADIQSYLVIQQAILNSAGYAIIATDQAGIITVFNPAAERMLGYSAGEAIGKLKWEIFHDPAEVTERAAQFSAELQEAVAPGFDVFVIKALRGMPNEYEWTYVRKDGLRLPVLLCVTALKTQTGDIFGYLGVAADQSERHAAEQALEAKSRFLNTLSANLPGLVGYWDRELRCRFANIAYLDWFGKTREQMDGIYLQDVLGEAVFQQNSPHINAALRGETQNFERTLTKTDGSTKNTWAHYIPDIDHGMVRGFIVLVTDVTELKQAQIALEALNHDLQLRTRDLERTGQIAGVGAWTVYLKENKIVWSDQACRMHDMPKGYSPTMEEAIRFYAPEARPVIRAALQQALDKHLPWNLELPLITAQGRPVWARVVGEVELDDSGNPLRLVGAFQDITERRLASAALNAARDQLVMASHVAGLGIWAWELADNALEWNDRMYALYDLPKSLRHTGLNYEHWRSCVHPDDVEATAAQLQAAVEGRATYDPVFRVVHTNGDVRHIQAGAYIERDAQGKAVRVTGINLDVTDHIEIESSLRAAKELSDSANRAKSEFLANMSHEIRTPMNAILGMLQLLAQTGLTHRQGDYVGKADTAARTLLSILNDILDLSRVEAGRLTLDPHPFDLDRLLRDVSVILSANLGNKDVEVLFKIDPAMPRWIVGDALRLQQILINLAGNAIKFTERGEVVLSVTMQAKEPRLALLVAVRDTGIGISPEQCARIFQGFSQAEASTARRYGGSGLGLAISERLVQLMGGTLAVDSVIGQGSTFYFTIDCARADEPELQGRQGGTIDMQDLHCLVVDDNDCARQILQDMLQSFGWSVDTASCGSEALHLIGQHAKDPEYDVIFVDWRMPDMDGWETCERIRQLLRPDITSMVMMVTAHGRELLAQRQGQMPSLFDGFLVKPVTASMLFDAVAESRLSLEKVIPIAARPMVSQQRLAGLRILVVEDNLINQQVAHDLLSNDGAMVSVAASGQAGIDAIHGAVHLFDVVLMDIQMPDMDGYAATRIIRQQFTQEALPIIAMTANAMPSDRDAALAVGMNDHVGKPFDLAQLIRVILQHTKCGLPRNAVITSEGATPDEPGNLDVTSALRRLGGSAPIYQRALKGFIQEVGSFESGFRTAIQDKQYGDAHRILHTMKGIAGTIGANRLAEMVIEEERLLEQQASSDTWRELDELWLLAKRVIEAARQYLAQMAAPTNVAPPTPPLDISVLRARTVELQQLLAAGDLKADDAFGRLQDAFGTLMPDEFALIEESIEALHYLKASELCNRLLEAIRIAPGGDLSL</sequence>
<feature type="transmembrane region" description="Helical" evidence="16">
    <location>
        <begin position="282"/>
        <end position="303"/>
    </location>
</feature>
<keyword evidence="4" id="KW-1003">Cell membrane</keyword>
<keyword evidence="6" id="KW-0808">Transferase</keyword>
<dbReference type="Pfam" id="PF21623">
    <property type="entry name" value="HK_sensor_dom_bact"/>
    <property type="match status" value="1"/>
</dbReference>
<dbReference type="InterPro" id="IPR000700">
    <property type="entry name" value="PAS-assoc_C"/>
</dbReference>
<dbReference type="InterPro" id="IPR029151">
    <property type="entry name" value="Sensor-like_sf"/>
</dbReference>
<protein>
    <recommendedName>
        <fullName evidence="3">histidine kinase</fullName>
        <ecNumber evidence="3">2.7.13.3</ecNumber>
    </recommendedName>
</protein>
<dbReference type="SMART" id="SM00448">
    <property type="entry name" value="REC"/>
    <property type="match status" value="2"/>
</dbReference>
<dbReference type="InterPro" id="IPR001610">
    <property type="entry name" value="PAC"/>
</dbReference>
<dbReference type="NCBIfam" id="TIGR00229">
    <property type="entry name" value="sensory_box"/>
    <property type="match status" value="3"/>
</dbReference>
<dbReference type="Gene3D" id="3.30.450.20">
    <property type="entry name" value="PAS domain"/>
    <property type="match status" value="6"/>
</dbReference>
<evidence type="ECO:0000256" key="16">
    <source>
        <dbReference type="SAM" id="Phobius"/>
    </source>
</evidence>
<dbReference type="PRINTS" id="PR00344">
    <property type="entry name" value="BCTRLSENSOR"/>
</dbReference>
<evidence type="ECO:0000256" key="2">
    <source>
        <dbReference type="ARBA" id="ARBA00004651"/>
    </source>
</evidence>
<feature type="domain" description="PAS" evidence="19">
    <location>
        <begin position="464"/>
        <end position="509"/>
    </location>
</feature>
<feature type="domain" description="PAC" evidence="20">
    <location>
        <begin position="383"/>
        <end position="438"/>
    </location>
</feature>
<evidence type="ECO:0000256" key="12">
    <source>
        <dbReference type="ARBA" id="ARBA00023012"/>
    </source>
</evidence>
<dbReference type="SUPFAM" id="SSF52172">
    <property type="entry name" value="CheY-like"/>
    <property type="match status" value="2"/>
</dbReference>
<dbReference type="InterPro" id="IPR048760">
    <property type="entry name" value="VP0354-like_sensor_dom"/>
</dbReference>
<feature type="domain" description="PAC" evidence="20">
    <location>
        <begin position="546"/>
        <end position="598"/>
    </location>
</feature>
<evidence type="ECO:0000256" key="3">
    <source>
        <dbReference type="ARBA" id="ARBA00012438"/>
    </source>
</evidence>
<dbReference type="SUPFAM" id="SSF55874">
    <property type="entry name" value="ATPase domain of HSP90 chaperone/DNA topoisomerase II/histidine kinase"/>
    <property type="match status" value="1"/>
</dbReference>
<feature type="domain" description="Histidine kinase" evidence="17">
    <location>
        <begin position="1004"/>
        <end position="1224"/>
    </location>
</feature>
<dbReference type="InterPro" id="IPR000014">
    <property type="entry name" value="PAS"/>
</dbReference>
<feature type="domain" description="PAC" evidence="20">
    <location>
        <begin position="804"/>
        <end position="856"/>
    </location>
</feature>
<dbReference type="InterPro" id="IPR001789">
    <property type="entry name" value="Sig_transdc_resp-reg_receiver"/>
</dbReference>
<evidence type="ECO:0000259" key="18">
    <source>
        <dbReference type="PROSITE" id="PS50110"/>
    </source>
</evidence>
<evidence type="ECO:0000256" key="14">
    <source>
        <dbReference type="PROSITE-ProRule" id="PRU00110"/>
    </source>
</evidence>
<evidence type="ECO:0000256" key="6">
    <source>
        <dbReference type="ARBA" id="ARBA00022679"/>
    </source>
</evidence>
<keyword evidence="11 16" id="KW-1133">Transmembrane helix</keyword>
<dbReference type="Pfam" id="PF01627">
    <property type="entry name" value="Hpt"/>
    <property type="match status" value="1"/>
</dbReference>
<keyword evidence="8" id="KW-0547">Nucleotide-binding</keyword>
<dbReference type="PANTHER" id="PTHR45339">
    <property type="entry name" value="HYBRID SIGNAL TRANSDUCTION HISTIDINE KINASE J"/>
    <property type="match status" value="1"/>
</dbReference>
<keyword evidence="12" id="KW-0902">Two-component regulatory system</keyword>
<dbReference type="Gene3D" id="1.20.120.160">
    <property type="entry name" value="HPT domain"/>
    <property type="match status" value="1"/>
</dbReference>
<accession>A0AA49A6T6</accession>
<dbReference type="PROSITE" id="PS50112">
    <property type="entry name" value="PAS"/>
    <property type="match status" value="2"/>
</dbReference>
<evidence type="ECO:0000256" key="8">
    <source>
        <dbReference type="ARBA" id="ARBA00022741"/>
    </source>
</evidence>
<dbReference type="SUPFAM" id="SSF55785">
    <property type="entry name" value="PYP-like sensor domain (PAS domain)"/>
    <property type="match status" value="5"/>
</dbReference>
<dbReference type="InterPro" id="IPR036641">
    <property type="entry name" value="HPT_dom_sf"/>
</dbReference>
<dbReference type="Gene3D" id="2.10.70.100">
    <property type="match status" value="2"/>
</dbReference>
<organism evidence="22 23">
    <name type="scientific">Massilia antarctica</name>
    <dbReference type="NCBI Taxonomy" id="2765360"/>
    <lineage>
        <taxon>Bacteria</taxon>
        <taxon>Pseudomonadati</taxon>
        <taxon>Pseudomonadota</taxon>
        <taxon>Betaproteobacteria</taxon>
        <taxon>Burkholderiales</taxon>
        <taxon>Oxalobacteraceae</taxon>
        <taxon>Telluria group</taxon>
        <taxon>Massilia</taxon>
    </lineage>
</organism>
<dbReference type="SMART" id="SM00388">
    <property type="entry name" value="HisKA"/>
    <property type="match status" value="1"/>
</dbReference>
<dbReference type="CDD" id="cd00082">
    <property type="entry name" value="HisKA"/>
    <property type="match status" value="1"/>
</dbReference>
<dbReference type="SMART" id="SM00086">
    <property type="entry name" value="PAC"/>
    <property type="match status" value="5"/>
</dbReference>
<evidence type="ECO:0000259" key="17">
    <source>
        <dbReference type="PROSITE" id="PS50109"/>
    </source>
</evidence>
<dbReference type="CDD" id="cd00130">
    <property type="entry name" value="PAS"/>
    <property type="match status" value="4"/>
</dbReference>
<name>A0AA49A6T6_9BURK</name>
<evidence type="ECO:0000313" key="23">
    <source>
        <dbReference type="Proteomes" id="UP000662888"/>
    </source>
</evidence>
<proteinExistence type="predicted"/>
<evidence type="ECO:0000256" key="4">
    <source>
        <dbReference type="ARBA" id="ARBA00022475"/>
    </source>
</evidence>
<dbReference type="Pfam" id="PF08448">
    <property type="entry name" value="PAS_4"/>
    <property type="match status" value="1"/>
</dbReference>
<dbReference type="InterPro" id="IPR005467">
    <property type="entry name" value="His_kinase_dom"/>
</dbReference>
<reference evidence="22 23" key="1">
    <citation type="submission" date="2020-11" db="EMBL/GenBank/DDBJ databases">
        <authorList>
            <person name="Sun Q."/>
        </authorList>
    </citation>
    <scope>NUCLEOTIDE SEQUENCE [LARGE SCALE GENOMIC DNA]</scope>
    <source>
        <strain evidence="22 23">P8398</strain>
    </source>
</reference>
<dbReference type="Pfam" id="PF00512">
    <property type="entry name" value="HisKA"/>
    <property type="match status" value="1"/>
</dbReference>
<comment type="catalytic activity">
    <reaction evidence="1">
        <text>ATP + protein L-histidine = ADP + protein N-phospho-L-histidine.</text>
        <dbReference type="EC" id="2.7.13.3"/>
    </reaction>
</comment>
<dbReference type="InterPro" id="IPR004358">
    <property type="entry name" value="Sig_transdc_His_kin-like_C"/>
</dbReference>
<dbReference type="SMART" id="SM00387">
    <property type="entry name" value="HATPase_c"/>
    <property type="match status" value="1"/>
</dbReference>
<comment type="subcellular location">
    <subcellularLocation>
        <location evidence="2">Cell membrane</location>
        <topology evidence="2">Multi-pass membrane protein</topology>
    </subcellularLocation>
</comment>
<evidence type="ECO:0000313" key="22">
    <source>
        <dbReference type="EMBL" id="QPI48619.1"/>
    </source>
</evidence>
<dbReference type="SUPFAM" id="SSF47226">
    <property type="entry name" value="Histidine-containing phosphotransfer domain, HPT domain"/>
    <property type="match status" value="1"/>
</dbReference>
<dbReference type="Pfam" id="PF00072">
    <property type="entry name" value="Response_reg"/>
    <property type="match status" value="2"/>
</dbReference>
<evidence type="ECO:0000256" key="9">
    <source>
        <dbReference type="ARBA" id="ARBA00022777"/>
    </source>
</evidence>
<keyword evidence="7 16" id="KW-0812">Transmembrane</keyword>
<dbReference type="Gene3D" id="1.10.287.130">
    <property type="match status" value="1"/>
</dbReference>
<feature type="domain" description="Response regulatory" evidence="18">
    <location>
        <begin position="1391"/>
        <end position="1509"/>
    </location>
</feature>
<evidence type="ECO:0000256" key="5">
    <source>
        <dbReference type="ARBA" id="ARBA00022553"/>
    </source>
</evidence>
<keyword evidence="10" id="KW-0067">ATP-binding</keyword>
<gene>
    <name evidence="22" type="ORF">IV454_24295</name>
</gene>